<dbReference type="PROSITE" id="PS50127">
    <property type="entry name" value="UBC_2"/>
    <property type="match status" value="1"/>
</dbReference>
<proteinExistence type="inferred from homology"/>
<sequence length="319" mass="36454">MMHTQAHFLLRKQYLQLQTSNLKGVEAKPVSHSLLEWEAKVEGLKDTMWEGAVLLLTLNFTEAYNSVPPTVEFNAIPFHPNVDKDTGSPCIPCLDSEWNPSISISSILLSIQTMLSNPVLEGAVNPEAADILWSSPSTYHRVVLDCVRASQELERNRKAVQSGSQNRLVRRIPFEDYLKTWTKMATTKAGSWMRKESLEDLIKCPETFAMYYGSPGKESPMGTQCETFRALMYGTVHQPKKTKPVSEGRQARMDQMRKIYLLYRAPDMLTPQVNVQRDSMATRGLCRAHDRQQQDLWENEVDKLVAWTHSLSFEELEEE</sequence>
<keyword evidence="6" id="KW-1185">Reference proteome</keyword>
<evidence type="ECO:0000256" key="1">
    <source>
        <dbReference type="ARBA" id="ARBA00022679"/>
    </source>
</evidence>
<evidence type="ECO:0000313" key="7">
    <source>
        <dbReference type="RefSeq" id="XP_014045116.2"/>
    </source>
</evidence>
<gene>
    <name evidence="7" type="primary">LOC106598611</name>
</gene>
<dbReference type="Gene3D" id="3.10.110.10">
    <property type="entry name" value="Ubiquitin Conjugating Enzyme"/>
    <property type="match status" value="1"/>
</dbReference>
<protein>
    <submittedName>
        <fullName evidence="7">Ubiquitin-conjugating enzyme E2 U</fullName>
    </submittedName>
</protein>
<feature type="active site" description="Glycyl thioester intermediate" evidence="3">
    <location>
        <position position="90"/>
    </location>
</feature>
<name>A0A1S3QYY3_SALSA</name>
<dbReference type="Proteomes" id="UP001652741">
    <property type="component" value="Chromosome ssa03"/>
</dbReference>
<dbReference type="PROSITE" id="PS00183">
    <property type="entry name" value="UBC_1"/>
    <property type="match status" value="1"/>
</dbReference>
<keyword evidence="1" id="KW-0808">Transferase</keyword>
<feature type="domain" description="UBC core" evidence="5">
    <location>
        <begin position="5"/>
        <end position="152"/>
    </location>
</feature>
<dbReference type="SUPFAM" id="SSF54495">
    <property type="entry name" value="UBC-like"/>
    <property type="match status" value="1"/>
</dbReference>
<reference evidence="7" key="1">
    <citation type="submission" date="2025-08" db="UniProtKB">
        <authorList>
            <consortium name="RefSeq"/>
        </authorList>
    </citation>
    <scope>IDENTIFICATION</scope>
</reference>
<accession>A0A1S3QYY3</accession>
<dbReference type="InterPro" id="IPR023313">
    <property type="entry name" value="UBQ-conjugating_AS"/>
</dbReference>
<dbReference type="KEGG" id="sasa:106598611"/>
<dbReference type="GO" id="GO:0005524">
    <property type="term" value="F:ATP binding"/>
    <property type="evidence" value="ECO:0007669"/>
    <property type="project" value="UniProtKB-UniRule"/>
</dbReference>
<evidence type="ECO:0000313" key="6">
    <source>
        <dbReference type="Proteomes" id="UP001652741"/>
    </source>
</evidence>
<keyword evidence="2 4" id="KW-0833">Ubl conjugation pathway</keyword>
<evidence type="ECO:0000256" key="3">
    <source>
        <dbReference type="PROSITE-ProRule" id="PRU10133"/>
    </source>
</evidence>
<evidence type="ECO:0000256" key="4">
    <source>
        <dbReference type="RuleBase" id="RU362109"/>
    </source>
</evidence>
<dbReference type="InterPro" id="IPR000608">
    <property type="entry name" value="UBC"/>
</dbReference>
<comment type="similarity">
    <text evidence="4">Belongs to the ubiquitin-conjugating enzyme family.</text>
</comment>
<dbReference type="SMART" id="SM00212">
    <property type="entry name" value="UBCc"/>
    <property type="match status" value="1"/>
</dbReference>
<dbReference type="PANTHER" id="PTHR24067">
    <property type="entry name" value="UBIQUITIN-CONJUGATING ENZYME E2"/>
    <property type="match status" value="1"/>
</dbReference>
<dbReference type="InterPro" id="IPR016135">
    <property type="entry name" value="UBQ-conjugating_enzyme/RWD"/>
</dbReference>
<dbReference type="RefSeq" id="XP_014045116.2">
    <property type="nucleotide sequence ID" value="XM_014189641.2"/>
</dbReference>
<evidence type="ECO:0000259" key="5">
    <source>
        <dbReference type="PROSITE" id="PS50127"/>
    </source>
</evidence>
<evidence type="ECO:0000256" key="2">
    <source>
        <dbReference type="ARBA" id="ARBA00022786"/>
    </source>
</evidence>
<dbReference type="GeneID" id="106598611"/>
<keyword evidence="4" id="KW-0547">Nucleotide-binding</keyword>
<organism evidence="6 7">
    <name type="scientific">Salmo salar</name>
    <name type="common">Atlantic salmon</name>
    <dbReference type="NCBI Taxonomy" id="8030"/>
    <lineage>
        <taxon>Eukaryota</taxon>
        <taxon>Metazoa</taxon>
        <taxon>Chordata</taxon>
        <taxon>Craniata</taxon>
        <taxon>Vertebrata</taxon>
        <taxon>Euteleostomi</taxon>
        <taxon>Actinopterygii</taxon>
        <taxon>Neopterygii</taxon>
        <taxon>Teleostei</taxon>
        <taxon>Protacanthopterygii</taxon>
        <taxon>Salmoniformes</taxon>
        <taxon>Salmonidae</taxon>
        <taxon>Salmoninae</taxon>
        <taxon>Salmo</taxon>
    </lineage>
</organism>
<dbReference type="GO" id="GO:0016740">
    <property type="term" value="F:transferase activity"/>
    <property type="evidence" value="ECO:0007669"/>
    <property type="project" value="UniProtKB-KW"/>
</dbReference>
<dbReference type="AlphaFoldDB" id="A0A1S3QYY3"/>
<dbReference type="Pfam" id="PF00179">
    <property type="entry name" value="UQ_con"/>
    <property type="match status" value="1"/>
</dbReference>
<dbReference type="InterPro" id="IPR050113">
    <property type="entry name" value="Ub_conjugating_enzyme"/>
</dbReference>
<keyword evidence="4" id="KW-0067">ATP-binding</keyword>
<dbReference type="CDD" id="cd23806">
    <property type="entry name" value="UBCc_UBE2U"/>
    <property type="match status" value="1"/>
</dbReference>